<keyword evidence="3" id="KW-0863">Zinc-finger</keyword>
<dbReference type="EMBL" id="HBFN01032280">
    <property type="protein sequence ID" value="CAD8805002.1"/>
    <property type="molecule type" value="Transcribed_RNA"/>
</dbReference>
<dbReference type="SMART" id="SM01336">
    <property type="entry name" value="zf-PARP"/>
    <property type="match status" value="1"/>
</dbReference>
<feature type="region of interest" description="Disordered" evidence="6">
    <location>
        <begin position="138"/>
        <end position="178"/>
    </location>
</feature>
<dbReference type="InterPro" id="IPR036957">
    <property type="entry name" value="Znf_PARP_sf"/>
</dbReference>
<name>A0A7S0YZP6_9CRYP</name>
<evidence type="ECO:0000256" key="6">
    <source>
        <dbReference type="SAM" id="MobiDB-lite"/>
    </source>
</evidence>
<organism evidence="8">
    <name type="scientific">Hemiselmis tepida</name>
    <dbReference type="NCBI Taxonomy" id="464990"/>
    <lineage>
        <taxon>Eukaryota</taxon>
        <taxon>Cryptophyceae</taxon>
        <taxon>Cryptomonadales</taxon>
        <taxon>Hemiselmidaceae</taxon>
        <taxon>Hemiselmis</taxon>
    </lineage>
</organism>
<dbReference type="GO" id="GO:0005634">
    <property type="term" value="C:nucleus"/>
    <property type="evidence" value="ECO:0007669"/>
    <property type="project" value="UniProtKB-SubCell"/>
</dbReference>
<dbReference type="Gene3D" id="3.30.1740.10">
    <property type="entry name" value="Zinc finger, PARP-type"/>
    <property type="match status" value="1"/>
</dbReference>
<evidence type="ECO:0000256" key="3">
    <source>
        <dbReference type="ARBA" id="ARBA00022771"/>
    </source>
</evidence>
<evidence type="ECO:0000313" key="8">
    <source>
        <dbReference type="EMBL" id="CAD8805002.1"/>
    </source>
</evidence>
<dbReference type="GO" id="GO:0008270">
    <property type="term" value="F:zinc ion binding"/>
    <property type="evidence" value="ECO:0007669"/>
    <property type="project" value="UniProtKB-KW"/>
</dbReference>
<keyword evidence="5" id="KW-0539">Nucleus</keyword>
<evidence type="ECO:0000259" key="7">
    <source>
        <dbReference type="PROSITE" id="PS50064"/>
    </source>
</evidence>
<evidence type="ECO:0000256" key="4">
    <source>
        <dbReference type="ARBA" id="ARBA00022833"/>
    </source>
</evidence>
<dbReference type="InterPro" id="IPR001510">
    <property type="entry name" value="Znf_PARP"/>
</dbReference>
<evidence type="ECO:0000256" key="5">
    <source>
        <dbReference type="ARBA" id="ARBA00023242"/>
    </source>
</evidence>
<sequence>MRIRKASGSGDRFSASTPGVAARGHLLLKRFKDSEVRGVKSRKATPYDARVERDKTGRASCVKCGKGIAKGFLRFTLMLQCHKGWKNASHCHYDCFFLHPESLKLSLPSEIDGLADLDADDQNKVEADFAAMARGAGAEKVLDGGEPRPAVGTDAAGKRGAKAEEGGGVRKRPRKVDK</sequence>
<dbReference type="GO" id="GO:0003677">
    <property type="term" value="F:DNA binding"/>
    <property type="evidence" value="ECO:0007669"/>
    <property type="project" value="InterPro"/>
</dbReference>
<proteinExistence type="predicted"/>
<gene>
    <name evidence="8" type="ORF">HTEP1355_LOCUS18681</name>
</gene>
<evidence type="ECO:0000256" key="1">
    <source>
        <dbReference type="ARBA" id="ARBA00004123"/>
    </source>
</evidence>
<protein>
    <recommendedName>
        <fullName evidence="7">PARP-type domain-containing protein</fullName>
    </recommendedName>
</protein>
<dbReference type="PROSITE" id="PS50064">
    <property type="entry name" value="ZF_PARP_2"/>
    <property type="match status" value="1"/>
</dbReference>
<accession>A0A7S0YZP6</accession>
<feature type="domain" description="PARP-type" evidence="7">
    <location>
        <begin position="49"/>
        <end position="133"/>
    </location>
</feature>
<keyword evidence="2" id="KW-0479">Metal-binding</keyword>
<keyword evidence="4" id="KW-0862">Zinc</keyword>
<reference evidence="8" key="1">
    <citation type="submission" date="2021-01" db="EMBL/GenBank/DDBJ databases">
        <authorList>
            <person name="Corre E."/>
            <person name="Pelletier E."/>
            <person name="Niang G."/>
            <person name="Scheremetjew M."/>
            <person name="Finn R."/>
            <person name="Kale V."/>
            <person name="Holt S."/>
            <person name="Cochrane G."/>
            <person name="Meng A."/>
            <person name="Brown T."/>
            <person name="Cohen L."/>
        </authorList>
    </citation>
    <scope>NUCLEOTIDE SEQUENCE</scope>
    <source>
        <strain evidence="8">CCMP443</strain>
    </source>
</reference>
<comment type="subcellular location">
    <subcellularLocation>
        <location evidence="1">Nucleus</location>
    </subcellularLocation>
</comment>
<dbReference type="SUPFAM" id="SSF57716">
    <property type="entry name" value="Glucocorticoid receptor-like (DNA-binding domain)"/>
    <property type="match status" value="1"/>
</dbReference>
<evidence type="ECO:0000256" key="2">
    <source>
        <dbReference type="ARBA" id="ARBA00022723"/>
    </source>
</evidence>
<dbReference type="AlphaFoldDB" id="A0A7S0YZP6"/>
<feature type="compositionally biased region" description="Basic residues" evidence="6">
    <location>
        <begin position="169"/>
        <end position="178"/>
    </location>
</feature>
<dbReference type="Pfam" id="PF00645">
    <property type="entry name" value="zf-PARP"/>
    <property type="match status" value="1"/>
</dbReference>